<feature type="non-terminal residue" evidence="1">
    <location>
        <position position="218"/>
    </location>
</feature>
<comment type="caution">
    <text evidence="1">The sequence shown here is derived from an EMBL/GenBank/DDBJ whole genome shotgun (WGS) entry which is preliminary data.</text>
</comment>
<evidence type="ECO:0000313" key="1">
    <source>
        <dbReference type="EMBL" id="CAJ0578471.1"/>
    </source>
</evidence>
<evidence type="ECO:0000313" key="2">
    <source>
        <dbReference type="Proteomes" id="UP001177023"/>
    </source>
</evidence>
<dbReference type="EMBL" id="CATQJA010002654">
    <property type="protein sequence ID" value="CAJ0578471.1"/>
    <property type="molecule type" value="Genomic_DNA"/>
</dbReference>
<name>A0AA36D0N7_9BILA</name>
<dbReference type="Proteomes" id="UP001177023">
    <property type="component" value="Unassembled WGS sequence"/>
</dbReference>
<protein>
    <submittedName>
        <fullName evidence="1">Uncharacterized protein</fullName>
    </submittedName>
</protein>
<keyword evidence="2" id="KW-1185">Reference proteome</keyword>
<proteinExistence type="predicted"/>
<dbReference type="PANTHER" id="PTHR47411">
    <property type="entry name" value="B3GNT1, BETA-1,3-N-ACETYLGUCOSAMINYLTRANSFERASE 1, HOMOLOG"/>
    <property type="match status" value="1"/>
</dbReference>
<dbReference type="PANTHER" id="PTHR47411:SF3">
    <property type="entry name" value="I-BETA-1,3-N-ACETYLGLUCOSAMINYLTRANSFERASE"/>
    <property type="match status" value="1"/>
</dbReference>
<dbReference type="Pfam" id="PF13896">
    <property type="entry name" value="Glyco_transf_49"/>
    <property type="match status" value="1"/>
</dbReference>
<organism evidence="1 2">
    <name type="scientific">Mesorhabditis spiculigera</name>
    <dbReference type="NCBI Taxonomy" id="96644"/>
    <lineage>
        <taxon>Eukaryota</taxon>
        <taxon>Metazoa</taxon>
        <taxon>Ecdysozoa</taxon>
        <taxon>Nematoda</taxon>
        <taxon>Chromadorea</taxon>
        <taxon>Rhabditida</taxon>
        <taxon>Rhabditina</taxon>
        <taxon>Rhabditomorpha</taxon>
        <taxon>Rhabditoidea</taxon>
        <taxon>Rhabditidae</taxon>
        <taxon>Mesorhabditinae</taxon>
        <taxon>Mesorhabditis</taxon>
    </lineage>
</organism>
<dbReference type="AlphaFoldDB" id="A0AA36D0N7"/>
<gene>
    <name evidence="1" type="ORF">MSPICULIGERA_LOCUS16726</name>
</gene>
<sequence length="218" mass="25395">MRNIARMFSETKFILIADYEHMFSDGFEQGVRKVAETVLSADPKQLLVYRIFEVNENATSAPQNRTVLSEMLNRKEAIVFHSAYYSGAHAIAGLNEWLVENQLGGISQKQMSYNRYNWEPQFVSLASIPLHDELFPYQIRDNTCLRWELCRAGYKFALISEHFMYHHGIKRAGSATQNYAKQVQRINGKRFWRALQVFKQRMNRLYPETQSSCPTPKA</sequence>
<reference evidence="1" key="1">
    <citation type="submission" date="2023-06" db="EMBL/GenBank/DDBJ databases">
        <authorList>
            <person name="Delattre M."/>
        </authorList>
    </citation>
    <scope>NUCLEOTIDE SEQUENCE</scope>
    <source>
        <strain evidence="1">AF72</strain>
    </source>
</reference>
<accession>A0AA36D0N7</accession>